<dbReference type="EMBL" id="CP111016">
    <property type="protein sequence ID" value="WAR04447.1"/>
    <property type="molecule type" value="Genomic_DNA"/>
</dbReference>
<reference evidence="2" key="1">
    <citation type="submission" date="2022-11" db="EMBL/GenBank/DDBJ databases">
        <title>Centuries of genome instability and evolution in soft-shell clam transmissible cancer (bioRxiv).</title>
        <authorList>
            <person name="Hart S.F.M."/>
            <person name="Yonemitsu M.A."/>
            <person name="Giersch R.M."/>
            <person name="Beal B.F."/>
            <person name="Arriagada G."/>
            <person name="Davis B.W."/>
            <person name="Ostrander E.A."/>
            <person name="Goff S.P."/>
            <person name="Metzger M.J."/>
        </authorList>
    </citation>
    <scope>NUCLEOTIDE SEQUENCE</scope>
    <source>
        <strain evidence="2">MELC-2E11</strain>
        <tissue evidence="2">Siphon/mantle</tissue>
    </source>
</reference>
<evidence type="ECO:0000313" key="3">
    <source>
        <dbReference type="Proteomes" id="UP001164746"/>
    </source>
</evidence>
<protein>
    <submittedName>
        <fullName evidence="2">Uncharacterized protein</fullName>
    </submittedName>
</protein>
<evidence type="ECO:0000313" key="2">
    <source>
        <dbReference type="EMBL" id="WAR04447.1"/>
    </source>
</evidence>
<proteinExistence type="predicted"/>
<feature type="region of interest" description="Disordered" evidence="1">
    <location>
        <begin position="82"/>
        <end position="104"/>
    </location>
</feature>
<accession>A0ABY7E358</accession>
<organism evidence="2 3">
    <name type="scientific">Mya arenaria</name>
    <name type="common">Soft-shell clam</name>
    <dbReference type="NCBI Taxonomy" id="6604"/>
    <lineage>
        <taxon>Eukaryota</taxon>
        <taxon>Metazoa</taxon>
        <taxon>Spiralia</taxon>
        <taxon>Lophotrochozoa</taxon>
        <taxon>Mollusca</taxon>
        <taxon>Bivalvia</taxon>
        <taxon>Autobranchia</taxon>
        <taxon>Heteroconchia</taxon>
        <taxon>Euheterodonta</taxon>
        <taxon>Imparidentia</taxon>
        <taxon>Neoheterodontei</taxon>
        <taxon>Myida</taxon>
        <taxon>Myoidea</taxon>
        <taxon>Myidae</taxon>
        <taxon>Mya</taxon>
    </lineage>
</organism>
<evidence type="ECO:0000256" key="1">
    <source>
        <dbReference type="SAM" id="MobiDB-lite"/>
    </source>
</evidence>
<dbReference type="Proteomes" id="UP001164746">
    <property type="component" value="Chromosome 5"/>
</dbReference>
<gene>
    <name evidence="2" type="ORF">MAR_019816</name>
</gene>
<keyword evidence="3" id="KW-1185">Reference proteome</keyword>
<name>A0ABY7E358_MYAAR</name>
<sequence length="123" mass="14178">MDTILATCHKYIRESSCICFYIRFVPRFAAAICRYLTHIAMRGLLLKLPVFDQDQLGEVDDLYEDAVLWNLPEEEEHEHAKKYIEDKNGSQMSEMPRVTEEKGSCKEVGKGDTLQYTKVNVAT</sequence>